<dbReference type="InterPro" id="IPR029063">
    <property type="entry name" value="SAM-dependent_MTases_sf"/>
</dbReference>
<dbReference type="GO" id="GO:0008757">
    <property type="term" value="F:S-adenosylmethionine-dependent methyltransferase activity"/>
    <property type="evidence" value="ECO:0007669"/>
    <property type="project" value="InterPro"/>
</dbReference>
<sequence>MDAKSTIDLLKLRFYNEWLYNTHIYDEGESPFHKEITSQVVKQYIDPLNIPLDAVIYDMGCGPGYFLDEMKSRNYTNLTGVTLSPEDINLCKSKGHKVHEYDISFLPDIDESVDLIFCRHALEHSPYPIFTLIEYNRILKQNGKLYIEVPAPNCERMHEFNLNHYSILGNRQLEALLIRTGFNVDLLNTFDFMLAMGDKPVKEEYYTVVATKQRPLDIK</sequence>
<proteinExistence type="predicted"/>
<keyword evidence="2" id="KW-0489">Methyltransferase</keyword>
<dbReference type="InterPro" id="IPR013216">
    <property type="entry name" value="Methyltransf_11"/>
</dbReference>
<dbReference type="PANTHER" id="PTHR43861:SF1">
    <property type="entry name" value="TRANS-ACONITATE 2-METHYLTRANSFERASE"/>
    <property type="match status" value="1"/>
</dbReference>
<dbReference type="Pfam" id="PF08241">
    <property type="entry name" value="Methyltransf_11"/>
    <property type="match status" value="1"/>
</dbReference>
<name>A0A6J5N1E6_9CAUD</name>
<dbReference type="CDD" id="cd02440">
    <property type="entry name" value="AdoMet_MTases"/>
    <property type="match status" value="1"/>
</dbReference>
<dbReference type="SUPFAM" id="SSF53335">
    <property type="entry name" value="S-adenosyl-L-methionine-dependent methyltransferases"/>
    <property type="match status" value="1"/>
</dbReference>
<evidence type="ECO:0000259" key="1">
    <source>
        <dbReference type="Pfam" id="PF08241"/>
    </source>
</evidence>
<protein>
    <submittedName>
        <fullName evidence="2">SmtA SAM-dependent methyltransferases</fullName>
    </submittedName>
</protein>
<dbReference type="PANTHER" id="PTHR43861">
    <property type="entry name" value="TRANS-ACONITATE 2-METHYLTRANSFERASE-RELATED"/>
    <property type="match status" value="1"/>
</dbReference>
<gene>
    <name evidence="2" type="ORF">UFOVP623_39</name>
</gene>
<feature type="domain" description="Methyltransferase type 11" evidence="1">
    <location>
        <begin position="58"/>
        <end position="147"/>
    </location>
</feature>
<dbReference type="GO" id="GO:0032259">
    <property type="term" value="P:methylation"/>
    <property type="evidence" value="ECO:0007669"/>
    <property type="project" value="UniProtKB-KW"/>
</dbReference>
<evidence type="ECO:0000313" key="2">
    <source>
        <dbReference type="EMBL" id="CAB4153435.1"/>
    </source>
</evidence>
<accession>A0A6J5N1E6</accession>
<dbReference type="EMBL" id="LR796593">
    <property type="protein sequence ID" value="CAB4153435.1"/>
    <property type="molecule type" value="Genomic_DNA"/>
</dbReference>
<dbReference type="Gene3D" id="3.40.50.150">
    <property type="entry name" value="Vaccinia Virus protein VP39"/>
    <property type="match status" value="1"/>
</dbReference>
<reference evidence="2" key="1">
    <citation type="submission" date="2020-04" db="EMBL/GenBank/DDBJ databases">
        <authorList>
            <person name="Chiriac C."/>
            <person name="Salcher M."/>
            <person name="Ghai R."/>
            <person name="Kavagutti S V."/>
        </authorList>
    </citation>
    <scope>NUCLEOTIDE SEQUENCE</scope>
</reference>
<organism evidence="2">
    <name type="scientific">uncultured Caudovirales phage</name>
    <dbReference type="NCBI Taxonomy" id="2100421"/>
    <lineage>
        <taxon>Viruses</taxon>
        <taxon>Duplodnaviria</taxon>
        <taxon>Heunggongvirae</taxon>
        <taxon>Uroviricota</taxon>
        <taxon>Caudoviricetes</taxon>
        <taxon>Peduoviridae</taxon>
        <taxon>Maltschvirus</taxon>
        <taxon>Maltschvirus maltsch</taxon>
    </lineage>
</organism>
<keyword evidence="2" id="KW-0808">Transferase</keyword>